<accession>Q8XTF4</accession>
<sequence length="92" mass="10289">MEALLVKSDGSSTKNFKAVKRLVSYRSPYVERWSVEGDGAIVLIGFGEEFMLTLRPIQGGGWQCLGFPEKVLSNIGGFMEPGRISRCELYKR</sequence>
<reference evidence="1 2" key="1">
    <citation type="journal article" date="2002" name="Nature">
        <title>Genome sequence of the plant pathogen Ralstonia solanacearum.</title>
        <authorList>
            <person name="Salanoubat M."/>
            <person name="Genin S."/>
            <person name="Artiguenave F."/>
            <person name="Gouzy J."/>
            <person name="Mangenot S."/>
            <person name="Arlat M."/>
            <person name="Billault A."/>
            <person name="Brottier P."/>
            <person name="Camus J.C."/>
            <person name="Cattolico L."/>
            <person name="Chandler M."/>
            <person name="Choisne N."/>
            <person name="Claudel-Renard C."/>
            <person name="Cunnac S."/>
            <person name="Demange N."/>
            <person name="Gaspin C."/>
            <person name="Lavie M."/>
            <person name="Moisan A."/>
            <person name="Robert C."/>
            <person name="Saurin W."/>
            <person name="Schiex T."/>
            <person name="Siguier P."/>
            <person name="Thebault P."/>
            <person name="Whalen M."/>
            <person name="Wincker P."/>
            <person name="Levy M."/>
            <person name="Weissenbach J."/>
            <person name="Boucher C.A."/>
        </authorList>
    </citation>
    <scope>NUCLEOTIDE SEQUENCE [LARGE SCALE GENOMIC DNA]</scope>
    <source>
        <strain evidence="2">ATCC BAA-1114 / GMI1000</strain>
    </source>
</reference>
<protein>
    <submittedName>
        <fullName evidence="1">Uncharacterized protein</fullName>
    </submittedName>
</protein>
<dbReference type="Proteomes" id="UP000001436">
    <property type="component" value="Plasmid pGMI1000MP"/>
</dbReference>
<evidence type="ECO:0000313" key="1">
    <source>
        <dbReference type="EMBL" id="CAD17309.1"/>
    </source>
</evidence>
<dbReference type="KEGG" id="rso:RSp0158"/>
<keyword evidence="2" id="KW-1185">Reference proteome</keyword>
<dbReference type="AlphaFoldDB" id="Q8XTF4"/>
<gene>
    <name evidence="1" type="ordered locus">RSp0158</name>
</gene>
<proteinExistence type="predicted"/>
<dbReference type="HOGENOM" id="CLU_2411094_0_0_4"/>
<dbReference type="EMBL" id="AL646053">
    <property type="protein sequence ID" value="CAD17309.1"/>
    <property type="molecule type" value="Genomic_DNA"/>
</dbReference>
<name>Q8XTF4_RALN1</name>
<dbReference type="EnsemblBacteria" id="CAD17309">
    <property type="protein sequence ID" value="CAD17309"/>
    <property type="gene ID" value="RSp0158"/>
</dbReference>
<organism evidence="1 2">
    <name type="scientific">Ralstonia nicotianae (strain ATCC BAA-1114 / GMI1000)</name>
    <name type="common">Ralstonia solanacearum</name>
    <dbReference type="NCBI Taxonomy" id="267608"/>
    <lineage>
        <taxon>Bacteria</taxon>
        <taxon>Pseudomonadati</taxon>
        <taxon>Pseudomonadota</taxon>
        <taxon>Betaproteobacteria</taxon>
        <taxon>Burkholderiales</taxon>
        <taxon>Burkholderiaceae</taxon>
        <taxon>Ralstonia</taxon>
        <taxon>Ralstonia solanacearum species complex</taxon>
    </lineage>
</organism>
<geneLocation type="plasmid" evidence="2">
    <name>megaplasmid Rsp</name>
</geneLocation>
<evidence type="ECO:0000313" key="2">
    <source>
        <dbReference type="Proteomes" id="UP000001436"/>
    </source>
</evidence>